<evidence type="ECO:0000313" key="3">
    <source>
        <dbReference type="Proteomes" id="UP001285352"/>
    </source>
</evidence>
<protein>
    <submittedName>
        <fullName evidence="2">Uncharacterized protein</fullName>
    </submittedName>
</protein>
<reference evidence="2 3" key="1">
    <citation type="submission" date="2023-11" db="EMBL/GenBank/DDBJ databases">
        <title>Lentzea sokolovensis, sp. nov., Lentzea kristufkii, sp. nov., and Lentzea miocenensis, sp. nov., rare actinobacteria from Sokolov Coal Basin, Miocene lacustrine sediment, Czech Republic.</title>
        <authorList>
            <person name="Lara A."/>
            <person name="Kotroba L."/>
            <person name="Nouioui I."/>
            <person name="Neumann-Schaal M."/>
            <person name="Mast Y."/>
            <person name="Chronakova A."/>
        </authorList>
    </citation>
    <scope>NUCLEOTIDE SEQUENCE [LARGE SCALE GENOMIC DNA]</scope>
    <source>
        <strain evidence="2 3">BCCO 10_0061</strain>
    </source>
</reference>
<dbReference type="RefSeq" id="WP_319974922.1">
    <property type="nucleotide sequence ID" value="NZ_JAXAVU010000004.1"/>
</dbReference>
<comment type="caution">
    <text evidence="2">The sequence shown here is derived from an EMBL/GenBank/DDBJ whole genome shotgun (WGS) entry which is preliminary data.</text>
</comment>
<evidence type="ECO:0000313" key="2">
    <source>
        <dbReference type="EMBL" id="MDX8141587.1"/>
    </source>
</evidence>
<organism evidence="2 3">
    <name type="scientific">Lentzea sokolovensis</name>
    <dbReference type="NCBI Taxonomy" id="3095429"/>
    <lineage>
        <taxon>Bacteria</taxon>
        <taxon>Bacillati</taxon>
        <taxon>Actinomycetota</taxon>
        <taxon>Actinomycetes</taxon>
        <taxon>Pseudonocardiales</taxon>
        <taxon>Pseudonocardiaceae</taxon>
        <taxon>Lentzea</taxon>
    </lineage>
</organism>
<keyword evidence="3" id="KW-1185">Reference proteome</keyword>
<accession>A0ABU4UQZ4</accession>
<feature type="compositionally biased region" description="Polar residues" evidence="1">
    <location>
        <begin position="12"/>
        <end position="29"/>
    </location>
</feature>
<feature type="region of interest" description="Disordered" evidence="1">
    <location>
        <begin position="1"/>
        <end position="29"/>
    </location>
</feature>
<evidence type="ECO:0000256" key="1">
    <source>
        <dbReference type="SAM" id="MobiDB-lite"/>
    </source>
</evidence>
<dbReference type="EMBL" id="JAXAVU010000004">
    <property type="protein sequence ID" value="MDX8141587.1"/>
    <property type="molecule type" value="Genomic_DNA"/>
</dbReference>
<reference evidence="2 3" key="2">
    <citation type="submission" date="2023-11" db="EMBL/GenBank/DDBJ databases">
        <authorList>
            <person name="Lara A.C."/>
            <person name="Chronakova A."/>
        </authorList>
    </citation>
    <scope>NUCLEOTIDE SEQUENCE [LARGE SCALE GENOMIC DNA]</scope>
    <source>
        <strain evidence="2 3">BCCO 10_0061</strain>
    </source>
</reference>
<sequence>MSRLVRPRPAASANTVSRTGCPASPSTSTPALLVVPAIDADAEHRSLPGCDRTFDLDHEILPGSEEIA</sequence>
<gene>
    <name evidence="2" type="ORF">SK854_05650</name>
</gene>
<dbReference type="Proteomes" id="UP001285352">
    <property type="component" value="Unassembled WGS sequence"/>
</dbReference>
<name>A0ABU4UQZ4_9PSEU</name>
<proteinExistence type="predicted"/>